<dbReference type="GO" id="GO:0005634">
    <property type="term" value="C:nucleus"/>
    <property type="evidence" value="ECO:0007669"/>
    <property type="project" value="TreeGrafter"/>
</dbReference>
<dbReference type="GO" id="GO:0031072">
    <property type="term" value="F:heat shock protein binding"/>
    <property type="evidence" value="ECO:0007669"/>
    <property type="project" value="TreeGrafter"/>
</dbReference>
<evidence type="ECO:0000313" key="3">
    <source>
        <dbReference type="EMBL" id="OCF32688.1"/>
    </source>
</evidence>
<dbReference type="Pfam" id="PF00226">
    <property type="entry name" value="DnaJ"/>
    <property type="match status" value="1"/>
</dbReference>
<feature type="region of interest" description="Disordered" evidence="1">
    <location>
        <begin position="226"/>
        <end position="249"/>
    </location>
</feature>
<dbReference type="InterPro" id="IPR036869">
    <property type="entry name" value="J_dom_sf"/>
</dbReference>
<dbReference type="PANTHER" id="PTHR44144">
    <property type="entry name" value="DNAJ HOMOLOG SUBFAMILY C MEMBER 9"/>
    <property type="match status" value="1"/>
</dbReference>
<dbReference type="PROSITE" id="PS00636">
    <property type="entry name" value="DNAJ_1"/>
    <property type="match status" value="1"/>
</dbReference>
<gene>
    <name evidence="3" type="ORF">I316_05609</name>
</gene>
<sequence>MDDSDPMHSFFPEAAKSSSPETVLYSALSLKLTATSEEIRKAYRKLALQYHPDKHTSKSEDEKAELSKQFQRIGFAYAVLGDEGKKKRYDSTGRTDDKFQGAEEMGWDAYFESLYTRVDRKILDDDKKKYQGSKEEEADLIKAYNSSSGSFPSILSYIPHSHHTDEARFVTTINALIASGDLQSTSKWEKTSTDEKAAKLRKKRGEKDAKDAEKAAKELGVWDEFYGDGKKGKRKSTSGGNDVGAFAGEDGEGSLQALILKRQKERASGLDAMEEKYRRIEEEARAKKKARKGNKRA</sequence>
<dbReference type="CDD" id="cd06257">
    <property type="entry name" value="DnaJ"/>
    <property type="match status" value="1"/>
</dbReference>
<dbReference type="SUPFAM" id="SSF46565">
    <property type="entry name" value="Chaperone J-domain"/>
    <property type="match status" value="1"/>
</dbReference>
<dbReference type="AlphaFoldDB" id="A0A1B9GNX9"/>
<feature type="domain" description="J" evidence="2">
    <location>
        <begin position="23"/>
        <end position="93"/>
    </location>
</feature>
<proteinExistence type="predicted"/>
<dbReference type="OrthoDB" id="110024at2759"/>
<dbReference type="STRING" id="1296120.A0A1B9GNX9"/>
<evidence type="ECO:0000256" key="1">
    <source>
        <dbReference type="SAM" id="MobiDB-lite"/>
    </source>
</evidence>
<dbReference type="Proteomes" id="UP000092666">
    <property type="component" value="Unassembled WGS sequence"/>
</dbReference>
<dbReference type="InterPro" id="IPR001623">
    <property type="entry name" value="DnaJ_domain"/>
</dbReference>
<name>A0A1B9GNX9_9TREE</name>
<evidence type="ECO:0000259" key="2">
    <source>
        <dbReference type="PROSITE" id="PS50076"/>
    </source>
</evidence>
<dbReference type="SMART" id="SM00271">
    <property type="entry name" value="DnaJ"/>
    <property type="match status" value="1"/>
</dbReference>
<dbReference type="PANTHER" id="PTHR44144:SF1">
    <property type="entry name" value="DNAJ HOMOLOG SUBFAMILY C MEMBER 9"/>
    <property type="match status" value="1"/>
</dbReference>
<dbReference type="Gene3D" id="1.10.287.110">
    <property type="entry name" value="DnaJ domain"/>
    <property type="match status" value="1"/>
</dbReference>
<evidence type="ECO:0000313" key="4">
    <source>
        <dbReference type="Proteomes" id="UP000092666"/>
    </source>
</evidence>
<reference evidence="3 4" key="1">
    <citation type="submission" date="2013-07" db="EMBL/GenBank/DDBJ databases">
        <title>The Genome Sequence of Cryptococcus heveanensis BCC8398.</title>
        <authorList>
            <consortium name="The Broad Institute Genome Sequencing Platform"/>
            <person name="Cuomo C."/>
            <person name="Litvintseva A."/>
            <person name="Chen Y."/>
            <person name="Heitman J."/>
            <person name="Sun S."/>
            <person name="Springer D."/>
            <person name="Dromer F."/>
            <person name="Young S.K."/>
            <person name="Zeng Q."/>
            <person name="Gargeya S."/>
            <person name="Fitzgerald M."/>
            <person name="Abouelleil A."/>
            <person name="Alvarado L."/>
            <person name="Berlin A.M."/>
            <person name="Chapman S.B."/>
            <person name="Dewar J."/>
            <person name="Goldberg J."/>
            <person name="Griggs A."/>
            <person name="Gujja S."/>
            <person name="Hansen M."/>
            <person name="Howarth C."/>
            <person name="Imamovic A."/>
            <person name="Larimer J."/>
            <person name="McCowan C."/>
            <person name="Murphy C."/>
            <person name="Pearson M."/>
            <person name="Priest M."/>
            <person name="Roberts A."/>
            <person name="Saif S."/>
            <person name="Shea T."/>
            <person name="Sykes S."/>
            <person name="Wortman J."/>
            <person name="Nusbaum C."/>
            <person name="Birren B."/>
        </authorList>
    </citation>
    <scope>NUCLEOTIDE SEQUENCE [LARGE SCALE GENOMIC DNA]</scope>
    <source>
        <strain evidence="3 4">BCC8398</strain>
    </source>
</reference>
<protein>
    <submittedName>
        <fullName evidence="3">DNAJ domain-containing protein</fullName>
    </submittedName>
</protein>
<dbReference type="PRINTS" id="PR00625">
    <property type="entry name" value="JDOMAIN"/>
</dbReference>
<dbReference type="InterPro" id="IPR018253">
    <property type="entry name" value="DnaJ_domain_CS"/>
</dbReference>
<accession>A0A1B9GNX9</accession>
<feature type="region of interest" description="Disordered" evidence="1">
    <location>
        <begin position="1"/>
        <end position="20"/>
    </location>
</feature>
<dbReference type="InterPro" id="IPR052594">
    <property type="entry name" value="J_domain-containing_protein"/>
</dbReference>
<dbReference type="Pfam" id="PF23302">
    <property type="entry name" value="HTH_DNAJC9"/>
    <property type="match status" value="1"/>
</dbReference>
<dbReference type="InterPro" id="IPR056453">
    <property type="entry name" value="HTH_DNAJC9"/>
</dbReference>
<dbReference type="EMBL" id="KV700129">
    <property type="protein sequence ID" value="OCF32688.1"/>
    <property type="molecule type" value="Genomic_DNA"/>
</dbReference>
<keyword evidence="4" id="KW-1185">Reference proteome</keyword>
<dbReference type="PROSITE" id="PS50076">
    <property type="entry name" value="DNAJ_2"/>
    <property type="match status" value="1"/>
</dbReference>
<reference evidence="4" key="2">
    <citation type="submission" date="2013-12" db="EMBL/GenBank/DDBJ databases">
        <title>Evolution of pathogenesis and genome organization in the Tremellales.</title>
        <authorList>
            <person name="Cuomo C."/>
            <person name="Litvintseva A."/>
            <person name="Heitman J."/>
            <person name="Chen Y."/>
            <person name="Sun S."/>
            <person name="Springer D."/>
            <person name="Dromer F."/>
            <person name="Young S."/>
            <person name="Zeng Q."/>
            <person name="Chapman S."/>
            <person name="Gujja S."/>
            <person name="Saif S."/>
            <person name="Birren B."/>
        </authorList>
    </citation>
    <scope>NUCLEOTIDE SEQUENCE [LARGE SCALE GENOMIC DNA]</scope>
    <source>
        <strain evidence="4">BCC8398</strain>
    </source>
</reference>
<dbReference type="GO" id="GO:0005737">
    <property type="term" value="C:cytoplasm"/>
    <property type="evidence" value="ECO:0007669"/>
    <property type="project" value="TreeGrafter"/>
</dbReference>
<organism evidence="3 4">
    <name type="scientific">Kwoniella heveanensis BCC8398</name>
    <dbReference type="NCBI Taxonomy" id="1296120"/>
    <lineage>
        <taxon>Eukaryota</taxon>
        <taxon>Fungi</taxon>
        <taxon>Dikarya</taxon>
        <taxon>Basidiomycota</taxon>
        <taxon>Agaricomycotina</taxon>
        <taxon>Tremellomycetes</taxon>
        <taxon>Tremellales</taxon>
        <taxon>Cryptococcaceae</taxon>
        <taxon>Kwoniella</taxon>
    </lineage>
</organism>